<evidence type="ECO:0000313" key="2">
    <source>
        <dbReference type="Proteomes" id="UP001499947"/>
    </source>
</evidence>
<name>A0ABP4VFD4_9ACTN</name>
<gene>
    <name evidence="1" type="ORF">GCM10009680_78300</name>
</gene>
<protein>
    <submittedName>
        <fullName evidence="1">Uncharacterized protein</fullName>
    </submittedName>
</protein>
<comment type="caution">
    <text evidence="1">The sequence shown here is derived from an EMBL/GenBank/DDBJ whole genome shotgun (WGS) entry which is preliminary data.</text>
</comment>
<keyword evidence="2" id="KW-1185">Reference proteome</keyword>
<accession>A0ABP4VFD4</accession>
<evidence type="ECO:0000313" key="1">
    <source>
        <dbReference type="EMBL" id="GAA1725036.1"/>
    </source>
</evidence>
<reference evidence="2" key="1">
    <citation type="journal article" date="2019" name="Int. J. Syst. Evol. Microbiol.">
        <title>The Global Catalogue of Microorganisms (GCM) 10K type strain sequencing project: providing services to taxonomists for standard genome sequencing and annotation.</title>
        <authorList>
            <consortium name="The Broad Institute Genomics Platform"/>
            <consortium name="The Broad Institute Genome Sequencing Center for Infectious Disease"/>
            <person name="Wu L."/>
            <person name="Ma J."/>
        </authorList>
    </citation>
    <scope>NUCLEOTIDE SEQUENCE [LARGE SCALE GENOMIC DNA]</scope>
    <source>
        <strain evidence="2">JCM 13244</strain>
    </source>
</reference>
<sequence length="120" mass="13034">MPRVLDWLECGDAALESDPWIEFKVIWDAAGPRRPLYWIIDGTYGGSVEVKVDQDTGALLQVIVIDSPPPGPPVGRVGVVEVADRSVPVIDRTEWGAKTNPDEAPVALPDPRDVTVAVQH</sequence>
<dbReference type="EMBL" id="BAAALR010000109">
    <property type="protein sequence ID" value="GAA1725036.1"/>
    <property type="molecule type" value="Genomic_DNA"/>
</dbReference>
<organism evidence="1 2">
    <name type="scientific">Streptomyces yatensis</name>
    <dbReference type="NCBI Taxonomy" id="155177"/>
    <lineage>
        <taxon>Bacteria</taxon>
        <taxon>Bacillati</taxon>
        <taxon>Actinomycetota</taxon>
        <taxon>Actinomycetes</taxon>
        <taxon>Kitasatosporales</taxon>
        <taxon>Streptomycetaceae</taxon>
        <taxon>Streptomyces</taxon>
        <taxon>Streptomyces violaceusniger group</taxon>
    </lineage>
</organism>
<proteinExistence type="predicted"/>
<dbReference type="Proteomes" id="UP001499947">
    <property type="component" value="Unassembled WGS sequence"/>
</dbReference>